<dbReference type="FunFam" id="2.40.50.100:FF:000003">
    <property type="entry name" value="Acetyl-CoA carboxylase biotin carboxyl carrier protein"/>
    <property type="match status" value="1"/>
</dbReference>
<dbReference type="EMBL" id="MSCM01000001">
    <property type="protein sequence ID" value="PQJ81425.1"/>
    <property type="molecule type" value="Genomic_DNA"/>
</dbReference>
<dbReference type="PIRSF" id="PIRSF001594">
    <property type="entry name" value="Pyruv_carbox"/>
    <property type="match status" value="1"/>
</dbReference>
<dbReference type="InterPro" id="IPR005479">
    <property type="entry name" value="CPAse_ATP-bd"/>
</dbReference>
<comment type="caution">
    <text evidence="20">The sequence shown here is derived from an EMBL/GenBank/DDBJ whole genome shotgun (WGS) entry which is preliminary data.</text>
</comment>
<dbReference type="AlphaFoldDB" id="A0A2S7WV13"/>
<evidence type="ECO:0000256" key="12">
    <source>
        <dbReference type="PIRSR" id="PIRSR001594-1"/>
    </source>
</evidence>
<evidence type="ECO:0000259" key="17">
    <source>
        <dbReference type="PROSITE" id="PS50975"/>
    </source>
</evidence>
<evidence type="ECO:0000256" key="5">
    <source>
        <dbReference type="ARBA" id="ARBA00022598"/>
    </source>
</evidence>
<dbReference type="Gene3D" id="3.20.20.70">
    <property type="entry name" value="Aldolase class I"/>
    <property type="match status" value="1"/>
</dbReference>
<feature type="binding site" evidence="13">
    <location>
        <position position="118"/>
    </location>
    <ligand>
        <name>ATP</name>
        <dbReference type="ChEBI" id="CHEBI:30616"/>
    </ligand>
</feature>
<dbReference type="GO" id="GO:0006094">
    <property type="term" value="P:gluconeogenesis"/>
    <property type="evidence" value="ECO:0007669"/>
    <property type="project" value="UniProtKB-UniPathway"/>
</dbReference>
<dbReference type="SUPFAM" id="SSF52440">
    <property type="entry name" value="PreATP-grasp domain"/>
    <property type="match status" value="1"/>
</dbReference>
<dbReference type="Pfam" id="PF02786">
    <property type="entry name" value="CPSase_L_D2"/>
    <property type="match status" value="1"/>
</dbReference>
<dbReference type="PROSITE" id="PS50968">
    <property type="entry name" value="BIOTINYL_LIPOYL"/>
    <property type="match status" value="1"/>
</dbReference>
<evidence type="ECO:0000256" key="10">
    <source>
        <dbReference type="ARBA" id="ARBA00023268"/>
    </source>
</evidence>
<reference evidence="20 21" key="1">
    <citation type="submission" date="2016-12" db="EMBL/GenBank/DDBJ databases">
        <title>Trade-off between light-utilization and light-protection in marine flavobacteria.</title>
        <authorList>
            <person name="Kumagai Y."/>
            <person name="Yoshizawa S."/>
            <person name="Kogure K."/>
            <person name="Iwasaki W."/>
        </authorList>
    </citation>
    <scope>NUCLEOTIDE SEQUENCE [LARGE SCALE GENOMIC DNA]</scope>
    <source>
        <strain evidence="20 21">ATCC 43844</strain>
    </source>
</reference>
<dbReference type="PROSITE" id="PS00867">
    <property type="entry name" value="CPSASE_2"/>
    <property type="match status" value="1"/>
</dbReference>
<dbReference type="Pfam" id="PF00682">
    <property type="entry name" value="HMGL-like"/>
    <property type="match status" value="1"/>
</dbReference>
<dbReference type="SUPFAM" id="SSF51569">
    <property type="entry name" value="Aldolase"/>
    <property type="match status" value="1"/>
</dbReference>
<dbReference type="NCBIfam" id="NF009554">
    <property type="entry name" value="PRK12999.1"/>
    <property type="match status" value="1"/>
</dbReference>
<dbReference type="InterPro" id="IPR005482">
    <property type="entry name" value="Biotin_COase_C"/>
</dbReference>
<dbReference type="Pfam" id="PF00289">
    <property type="entry name" value="Biotin_carb_N"/>
    <property type="match status" value="1"/>
</dbReference>
<evidence type="ECO:0000256" key="6">
    <source>
        <dbReference type="ARBA" id="ARBA00022723"/>
    </source>
</evidence>
<dbReference type="NCBIfam" id="NF006761">
    <property type="entry name" value="PRK09282.1"/>
    <property type="match status" value="1"/>
</dbReference>
<feature type="domain" description="Pyruvate carboxyltransferase" evidence="19">
    <location>
        <begin position="533"/>
        <end position="802"/>
    </location>
</feature>
<feature type="domain" description="Biotin carboxylation" evidence="18">
    <location>
        <begin position="2"/>
        <end position="455"/>
    </location>
</feature>
<dbReference type="FunFam" id="3.20.20.70:FF:000033">
    <property type="entry name" value="Pyruvate carboxylase"/>
    <property type="match status" value="1"/>
</dbReference>
<dbReference type="GO" id="GO:0005524">
    <property type="term" value="F:ATP binding"/>
    <property type="evidence" value="ECO:0007669"/>
    <property type="project" value="UniProtKB-UniRule"/>
</dbReference>
<dbReference type="PROSITE" id="PS00188">
    <property type="entry name" value="BIOTIN"/>
    <property type="match status" value="1"/>
</dbReference>
<dbReference type="InterPro" id="IPR003379">
    <property type="entry name" value="Carboxylase_cons_dom"/>
</dbReference>
<dbReference type="InterPro" id="IPR000089">
    <property type="entry name" value="Biotin_lipoyl"/>
</dbReference>
<dbReference type="CDD" id="cd07937">
    <property type="entry name" value="DRE_TIM_PC_TC_5S"/>
    <property type="match status" value="1"/>
</dbReference>
<evidence type="ECO:0000256" key="9">
    <source>
        <dbReference type="ARBA" id="ARBA00023267"/>
    </source>
</evidence>
<proteinExistence type="predicted"/>
<dbReference type="SUPFAM" id="SSF56059">
    <property type="entry name" value="Glutathione synthetase ATP-binding domain-like"/>
    <property type="match status" value="1"/>
</dbReference>
<dbReference type="Gene3D" id="2.40.50.100">
    <property type="match status" value="1"/>
</dbReference>
<keyword evidence="21" id="KW-1185">Reference proteome</keyword>
<dbReference type="Gene3D" id="1.10.10.60">
    <property type="entry name" value="Homeodomain-like"/>
    <property type="match status" value="1"/>
</dbReference>
<dbReference type="FunFam" id="3.30.1490.20:FF:000003">
    <property type="entry name" value="acetyl-CoA carboxylase isoform X1"/>
    <property type="match status" value="1"/>
</dbReference>
<feature type="binding site" evidence="13">
    <location>
        <position position="614"/>
    </location>
    <ligand>
        <name>substrate</name>
    </ligand>
</feature>
<keyword evidence="9 11" id="KW-0092">Biotin</keyword>
<evidence type="ECO:0000256" key="14">
    <source>
        <dbReference type="PIRSR" id="PIRSR001594-3"/>
    </source>
</evidence>
<comment type="catalytic activity">
    <reaction evidence="11">
        <text>hydrogencarbonate + pyruvate + ATP = oxaloacetate + ADP + phosphate + H(+)</text>
        <dbReference type="Rhea" id="RHEA:20844"/>
        <dbReference type="ChEBI" id="CHEBI:15361"/>
        <dbReference type="ChEBI" id="CHEBI:15378"/>
        <dbReference type="ChEBI" id="CHEBI:16452"/>
        <dbReference type="ChEBI" id="CHEBI:17544"/>
        <dbReference type="ChEBI" id="CHEBI:30616"/>
        <dbReference type="ChEBI" id="CHEBI:43474"/>
        <dbReference type="ChEBI" id="CHEBI:456216"/>
        <dbReference type="EC" id="6.4.1.1"/>
    </reaction>
</comment>
<dbReference type="PROSITE" id="PS50991">
    <property type="entry name" value="PYR_CT"/>
    <property type="match status" value="1"/>
</dbReference>
<dbReference type="GO" id="GO:0004736">
    <property type="term" value="F:pyruvate carboxylase activity"/>
    <property type="evidence" value="ECO:0007669"/>
    <property type="project" value="UniProtKB-EC"/>
</dbReference>
<dbReference type="Pfam" id="PF00364">
    <property type="entry name" value="Biotin_lipoyl"/>
    <property type="match status" value="1"/>
</dbReference>
<evidence type="ECO:0000313" key="20">
    <source>
        <dbReference type="EMBL" id="PQJ81425.1"/>
    </source>
</evidence>
<feature type="domain" description="ATP-grasp" evidence="17">
    <location>
        <begin position="122"/>
        <end position="319"/>
    </location>
</feature>
<dbReference type="InterPro" id="IPR000891">
    <property type="entry name" value="PYR_CT"/>
</dbReference>
<evidence type="ECO:0000256" key="3">
    <source>
        <dbReference type="ARBA" id="ARBA00013057"/>
    </source>
</evidence>
<dbReference type="SMART" id="SM00878">
    <property type="entry name" value="Biotin_carb_C"/>
    <property type="match status" value="1"/>
</dbReference>
<dbReference type="Gene3D" id="3.30.470.20">
    <property type="entry name" value="ATP-grasp fold, B domain"/>
    <property type="match status" value="1"/>
</dbReference>
<evidence type="ECO:0000256" key="4">
    <source>
        <dbReference type="ARBA" id="ARBA00022432"/>
    </source>
</evidence>
<accession>A0A2S7WV13</accession>
<evidence type="ECO:0000256" key="2">
    <source>
        <dbReference type="ARBA" id="ARBA00004742"/>
    </source>
</evidence>
<dbReference type="InterPro" id="IPR016185">
    <property type="entry name" value="PreATP-grasp_dom_sf"/>
</dbReference>
<dbReference type="SUPFAM" id="SSF51230">
    <property type="entry name" value="Single hybrid motif"/>
    <property type="match status" value="1"/>
</dbReference>
<feature type="domain" description="Lipoyl-binding" evidence="16">
    <location>
        <begin position="1071"/>
        <end position="1150"/>
    </location>
</feature>
<dbReference type="Pfam" id="PF02436">
    <property type="entry name" value="PYC_OADA"/>
    <property type="match status" value="1"/>
</dbReference>
<dbReference type="PANTHER" id="PTHR43778">
    <property type="entry name" value="PYRUVATE CARBOXYLASE"/>
    <property type="match status" value="1"/>
</dbReference>
<feature type="binding site" description="via carbamate group" evidence="14">
    <location>
        <position position="712"/>
    </location>
    <ligand>
        <name>Mn(2+)</name>
        <dbReference type="ChEBI" id="CHEBI:29035"/>
    </ligand>
</feature>
<sequence length="1150" mass="129601">MKIKKVLVANRGEIAIRIFRACTEISVKTVGIFTYEDRYSLHRYKADESYQIGEDNQPLKPYLDINAIIKVALENNVDAIHPGYGFLSENAEFAQKCEENNIIFVGPKVSVLKSLGDKIAAKKVAIDNDIPIIKSNIQPLDTIKIALSEAKKIGYPLMLKAASGGGGRGMRVIREEEELKKAYPESKREALNAFGDDTVFLEKFVENPKHIEIQIVADNYGNTVHLYERDCSVQRRYQKVIEFAPSFGLKQEIKDALYTYAIKICKAVKYNNIGTVEFLVDDDDSIYFIEVNPRIQVEHTVTEVVTNIDLVKTQLFIAGGYKLSDQQIKIANQKAIKITGFALQCRITTEDPQNDFKPDFGTISTYRSASGFGIRLDAGSVYQGVVISPFFDSMLVKVTANSRTLDGASRKIRRALSEFRIRGVKTNMPFLDNILKHDTFRKGAITVNFIKSNPDLFIFKAPRNRANKVITYLADITVNGNPDVKKIDRTKTFIKPRIPKFDANATYPKGTKDLLTELGPDKFSKWLMNEKKIHYTDTTMRDAHQSLLATRMRTFDMLKVAEGYAKNHSDIFSMEVWGGATFDVCLRYLQENPWERLQMLREKMPNVLLQMLIRGSNGVGYTAYSDNVIGKFVEKSWENGVDLFRVFDSLNWMKSIAPCIEHVRTKTQGLAEGSICYTGDILDVKNTKYNLKYYVDLAKEIENSGAHILGIKDMAGLLKPYAASELVTALKSELNIPIHLHTHDTSSIQAATYLKAIEAGVDVVDVALGGLSGLTSQPNFNSIIEMMKFNERENPININSLNEYSNYWETVREYYYPFESGLKSGSGEVFKHEIPGGQYSNLKPQAQALGLEDRFHEITKMYAEVNTLFGNIVKVTPSSKVVGDMAQYLVSNNLTITDVLEKGDTISFPQSVVSFFKGELGQPVNGFPKKLQKLILKDQIPFTDRPNAHIPPTDFDKEYADFRKIFENDLGRNIDFTDFLSYKLYPKVFTDAYNKHLKYDNLTNLPTKNFFFGMEIGEEVTVEIDKGKTLLITLDYVGKPNLEGMVTVHFKVNGQGRKVEVKDESIKVETIKNEKVTKNDATQIGAPLQGLLSTILVKIGEDVAKNQPLFIIEAMKMETTITAFENATINKIVLKAGTMVNSDDLIIELK</sequence>
<feature type="binding site" evidence="13">
    <location>
        <position position="876"/>
    </location>
    <ligand>
        <name>substrate</name>
    </ligand>
</feature>
<dbReference type="PROSITE" id="PS50975">
    <property type="entry name" value="ATP_GRASP"/>
    <property type="match status" value="1"/>
</dbReference>
<dbReference type="GO" id="GO:0005737">
    <property type="term" value="C:cytoplasm"/>
    <property type="evidence" value="ECO:0007669"/>
    <property type="project" value="TreeGrafter"/>
</dbReference>
<dbReference type="InterPro" id="IPR011764">
    <property type="entry name" value="Biotin_carboxylation_dom"/>
</dbReference>
<dbReference type="InterPro" id="IPR005930">
    <property type="entry name" value="Pyruv_COase"/>
</dbReference>
<evidence type="ECO:0000259" key="18">
    <source>
        <dbReference type="PROSITE" id="PS50979"/>
    </source>
</evidence>
<dbReference type="PANTHER" id="PTHR43778:SF2">
    <property type="entry name" value="PYRUVATE CARBOXYLASE, MITOCHONDRIAL"/>
    <property type="match status" value="1"/>
</dbReference>
<feature type="binding site" evidence="13">
    <location>
        <position position="202"/>
    </location>
    <ligand>
        <name>ATP</name>
        <dbReference type="ChEBI" id="CHEBI:30616"/>
    </ligand>
</feature>
<dbReference type="InterPro" id="IPR013785">
    <property type="entry name" value="Aldolase_TIM"/>
</dbReference>
<dbReference type="InterPro" id="IPR011053">
    <property type="entry name" value="Single_hybrid_motif"/>
</dbReference>
<dbReference type="InterPro" id="IPR011054">
    <property type="entry name" value="Rudment_hybrid_motif"/>
</dbReference>
<evidence type="ECO:0000313" key="21">
    <source>
        <dbReference type="Proteomes" id="UP000239068"/>
    </source>
</evidence>
<dbReference type="Pfam" id="PF02785">
    <property type="entry name" value="Biotin_carb_C"/>
    <property type="match status" value="1"/>
</dbReference>
<dbReference type="GO" id="GO:0046872">
    <property type="term" value="F:metal ion binding"/>
    <property type="evidence" value="ECO:0007669"/>
    <property type="project" value="UniProtKB-KW"/>
</dbReference>
<comment type="cofactor">
    <cofactor evidence="1 11">
        <name>biotin</name>
        <dbReference type="ChEBI" id="CHEBI:57586"/>
    </cofactor>
</comment>
<evidence type="ECO:0000256" key="8">
    <source>
        <dbReference type="ARBA" id="ARBA00022840"/>
    </source>
</evidence>
<dbReference type="InterPro" id="IPR055268">
    <property type="entry name" value="PCB-like"/>
</dbReference>
<keyword evidence="8 11" id="KW-0067">ATP-binding</keyword>
<keyword evidence="6 14" id="KW-0479">Metal-binding</keyword>
<evidence type="ECO:0000259" key="16">
    <source>
        <dbReference type="PROSITE" id="PS50968"/>
    </source>
</evidence>
<dbReference type="Gene3D" id="3.10.600.10">
    <property type="entry name" value="pyruvate carboxylase f1077a mutant domain"/>
    <property type="match status" value="2"/>
</dbReference>
<comment type="pathway">
    <text evidence="2">Carbohydrate biosynthesis; gluconeogenesis.</text>
</comment>
<dbReference type="InterPro" id="IPR011761">
    <property type="entry name" value="ATP-grasp"/>
</dbReference>
<evidence type="ECO:0000256" key="7">
    <source>
        <dbReference type="ARBA" id="ARBA00022741"/>
    </source>
</evidence>
<evidence type="ECO:0000259" key="19">
    <source>
        <dbReference type="PROSITE" id="PS50991"/>
    </source>
</evidence>
<keyword evidence="4" id="KW-0312">Gluconeogenesis</keyword>
<dbReference type="FunFam" id="3.40.50.20:FF:000010">
    <property type="entry name" value="Propionyl-CoA carboxylase subunit alpha"/>
    <property type="match status" value="1"/>
</dbReference>
<keyword evidence="10" id="KW-0511">Multifunctional enzyme</keyword>
<dbReference type="SUPFAM" id="SSF89000">
    <property type="entry name" value="post-HMGL domain-like"/>
    <property type="match status" value="1"/>
</dbReference>
<keyword evidence="7 11" id="KW-0547">Nucleotide-binding</keyword>
<feature type="active site" evidence="12">
    <location>
        <position position="294"/>
    </location>
</feature>
<comment type="function">
    <text evidence="11">Catalyzes a 2-step reaction, involving the ATP-dependent carboxylation of the covalently attached biotin in the first step and the transfer of the carboxyl group to pyruvate in the second.</text>
</comment>
<dbReference type="OrthoDB" id="9807469at2"/>
<keyword evidence="5 11" id="KW-0436">Ligase</keyword>
<feature type="modified residue" description="N6-biotinyllysine" evidence="15">
    <location>
        <position position="1116"/>
    </location>
</feature>
<evidence type="ECO:0000256" key="13">
    <source>
        <dbReference type="PIRSR" id="PIRSR001594-2"/>
    </source>
</evidence>
<feature type="binding site" evidence="14">
    <location>
        <position position="741"/>
    </location>
    <ligand>
        <name>Mn(2+)</name>
        <dbReference type="ChEBI" id="CHEBI:29035"/>
    </ligand>
</feature>
<feature type="modified residue" description="N6-carboxylysine" evidence="15">
    <location>
        <position position="712"/>
    </location>
</feature>
<gene>
    <name evidence="20" type="ORF">BTO16_02005</name>
</gene>
<dbReference type="SUPFAM" id="SSF51246">
    <property type="entry name" value="Rudiment single hybrid motif"/>
    <property type="match status" value="1"/>
</dbReference>
<dbReference type="InterPro" id="IPR005481">
    <property type="entry name" value="BC-like_N"/>
</dbReference>
<name>A0A2S7WV13_9FLAO</name>
<keyword evidence="20" id="KW-0670">Pyruvate</keyword>
<dbReference type="NCBIfam" id="TIGR01235">
    <property type="entry name" value="pyruv_carbox"/>
    <property type="match status" value="1"/>
</dbReference>
<dbReference type="EC" id="6.4.1.1" evidence="3 11"/>
<feature type="binding site" evidence="14">
    <location>
        <position position="743"/>
    </location>
    <ligand>
        <name>Mn(2+)</name>
        <dbReference type="ChEBI" id="CHEBI:29035"/>
    </ligand>
</feature>
<protein>
    <recommendedName>
        <fullName evidence="3 11">Pyruvate carboxylase</fullName>
        <ecNumber evidence="3 11">6.4.1.1</ecNumber>
    </recommendedName>
</protein>
<feature type="binding site" evidence="14">
    <location>
        <position position="542"/>
    </location>
    <ligand>
        <name>Mn(2+)</name>
        <dbReference type="ChEBI" id="CHEBI:29035"/>
    </ligand>
</feature>
<dbReference type="PROSITE" id="PS00866">
    <property type="entry name" value="CPSASE_1"/>
    <property type="match status" value="1"/>
</dbReference>
<evidence type="ECO:0000256" key="11">
    <source>
        <dbReference type="PIRNR" id="PIRNR001594"/>
    </source>
</evidence>
<dbReference type="UniPathway" id="UPA00138"/>
<dbReference type="RefSeq" id="WP_105020002.1">
    <property type="nucleotide sequence ID" value="NZ_MSCM01000001.1"/>
</dbReference>
<dbReference type="InterPro" id="IPR001882">
    <property type="entry name" value="Biotin_BS"/>
</dbReference>
<dbReference type="PROSITE" id="PS50979">
    <property type="entry name" value="BC"/>
    <property type="match status" value="1"/>
</dbReference>
<organism evidence="20 21">
    <name type="scientific">Polaribacter glomeratus</name>
    <dbReference type="NCBI Taxonomy" id="102"/>
    <lineage>
        <taxon>Bacteria</taxon>
        <taxon>Pseudomonadati</taxon>
        <taxon>Bacteroidota</taxon>
        <taxon>Flavobacteriia</taxon>
        <taxon>Flavobacteriales</taxon>
        <taxon>Flavobacteriaceae</taxon>
    </lineage>
</organism>
<evidence type="ECO:0000256" key="1">
    <source>
        <dbReference type="ARBA" id="ARBA00001953"/>
    </source>
</evidence>
<evidence type="ECO:0000256" key="15">
    <source>
        <dbReference type="PIRSR" id="PIRSR001594-4"/>
    </source>
</evidence>
<dbReference type="Proteomes" id="UP000239068">
    <property type="component" value="Unassembled WGS sequence"/>
</dbReference>
<dbReference type="CDD" id="cd06850">
    <property type="entry name" value="biotinyl_domain"/>
    <property type="match status" value="1"/>
</dbReference>
<dbReference type="Gene3D" id="1.10.472.90">
    <property type="entry name" value="Conserved carboxylase domain"/>
    <property type="match status" value="1"/>
</dbReference>